<protein>
    <submittedName>
        <fullName evidence="1">Bifunctional glutamine-synthetase adenylyltransferase/deadenyltransferase</fullName>
    </submittedName>
</protein>
<dbReference type="Proteomes" id="UP000013047">
    <property type="component" value="Unassembled WGS sequence"/>
</dbReference>
<keyword evidence="1" id="KW-0548">Nucleotidyltransferase</keyword>
<proteinExistence type="predicted"/>
<dbReference type="AlphaFoldDB" id="N6ZFF1"/>
<accession>N6ZFF1</accession>
<dbReference type="GO" id="GO:0016779">
    <property type="term" value="F:nucleotidyltransferase activity"/>
    <property type="evidence" value="ECO:0007669"/>
    <property type="project" value="UniProtKB-KW"/>
</dbReference>
<reference evidence="1 2" key="1">
    <citation type="submission" date="2012-09" db="EMBL/GenBank/DDBJ databases">
        <title>Draft Genome Sequences of 6 Strains from Genus Thauera.</title>
        <authorList>
            <person name="Liu B."/>
            <person name="Shapleigh J.P."/>
            <person name="Frostegard A.H."/>
        </authorList>
    </citation>
    <scope>NUCLEOTIDE SEQUENCE [LARGE SCALE GENOMIC DNA]</scope>
    <source>
        <strain evidence="1 2">B4P</strain>
    </source>
</reference>
<sequence length="28" mass="3107">ERPSRVAPDEAAAAREPVRALWRAVFGE</sequence>
<name>N6ZFF1_9RHOO</name>
<comment type="caution">
    <text evidence="1">The sequence shown here is derived from an EMBL/GenBank/DDBJ whole genome shotgun (WGS) entry which is preliminary data.</text>
</comment>
<dbReference type="EMBL" id="AMXF01000419">
    <property type="protein sequence ID" value="ENO90854.1"/>
    <property type="molecule type" value="Genomic_DNA"/>
</dbReference>
<evidence type="ECO:0000313" key="2">
    <source>
        <dbReference type="Proteomes" id="UP000013047"/>
    </source>
</evidence>
<gene>
    <name evidence="1" type="ORF">C667_23049</name>
</gene>
<organism evidence="1 2">
    <name type="scientific">Thauera phenylacetica B4P</name>
    <dbReference type="NCBI Taxonomy" id="1234382"/>
    <lineage>
        <taxon>Bacteria</taxon>
        <taxon>Pseudomonadati</taxon>
        <taxon>Pseudomonadota</taxon>
        <taxon>Betaproteobacteria</taxon>
        <taxon>Rhodocyclales</taxon>
        <taxon>Zoogloeaceae</taxon>
        <taxon>Thauera</taxon>
    </lineage>
</organism>
<evidence type="ECO:0000313" key="1">
    <source>
        <dbReference type="EMBL" id="ENO90854.1"/>
    </source>
</evidence>
<keyword evidence="1" id="KW-0808">Transferase</keyword>
<feature type="non-terminal residue" evidence="1">
    <location>
        <position position="1"/>
    </location>
</feature>
<keyword evidence="2" id="KW-1185">Reference proteome</keyword>